<comment type="caution">
    <text evidence="4">The sequence shown here is derived from an EMBL/GenBank/DDBJ whole genome shotgun (WGS) entry which is preliminary data.</text>
</comment>
<dbReference type="GeneID" id="35867372"/>
<comment type="similarity">
    <text evidence="1 2">Belongs to the BioY family.</text>
</comment>
<evidence type="ECO:0000256" key="2">
    <source>
        <dbReference type="PIRNR" id="PIRNR016661"/>
    </source>
</evidence>
<dbReference type="EMBL" id="PKKO01000004">
    <property type="protein sequence ID" value="PKY72169.1"/>
    <property type="molecule type" value="Genomic_DNA"/>
</dbReference>
<dbReference type="PANTHER" id="PTHR34295:SF1">
    <property type="entry name" value="BIOTIN TRANSPORTER BIOY"/>
    <property type="match status" value="1"/>
</dbReference>
<evidence type="ECO:0000313" key="5">
    <source>
        <dbReference type="Proteomes" id="UP000235122"/>
    </source>
</evidence>
<dbReference type="Pfam" id="PF02632">
    <property type="entry name" value="BioY"/>
    <property type="match status" value="1"/>
</dbReference>
<dbReference type="GO" id="GO:0015225">
    <property type="term" value="F:biotin transmembrane transporter activity"/>
    <property type="evidence" value="ECO:0007669"/>
    <property type="project" value="UniProtKB-UniRule"/>
</dbReference>
<organism evidence="4 5">
    <name type="scientific">Winkia neuii</name>
    <dbReference type="NCBI Taxonomy" id="33007"/>
    <lineage>
        <taxon>Bacteria</taxon>
        <taxon>Bacillati</taxon>
        <taxon>Actinomycetota</taxon>
        <taxon>Actinomycetes</taxon>
        <taxon>Actinomycetales</taxon>
        <taxon>Actinomycetaceae</taxon>
        <taxon>Winkia</taxon>
    </lineage>
</organism>
<dbReference type="RefSeq" id="WP_024331205.1">
    <property type="nucleotide sequence ID" value="NZ_JASOXK010000003.1"/>
</dbReference>
<feature type="transmembrane region" description="Helical" evidence="3">
    <location>
        <begin position="21"/>
        <end position="39"/>
    </location>
</feature>
<proteinExistence type="inferred from homology"/>
<keyword evidence="5" id="KW-1185">Reference proteome</keyword>
<protein>
    <recommendedName>
        <fullName evidence="2">Biotin transporter</fullName>
    </recommendedName>
</protein>
<gene>
    <name evidence="4" type="ORF">CYJ19_08195</name>
</gene>
<feature type="transmembrane region" description="Helical" evidence="3">
    <location>
        <begin position="45"/>
        <end position="66"/>
    </location>
</feature>
<keyword evidence="2" id="KW-0813">Transport</keyword>
<reference evidence="4 5" key="1">
    <citation type="submission" date="2017-12" db="EMBL/GenBank/DDBJ databases">
        <title>Phylogenetic diversity of female urinary microbiome.</title>
        <authorList>
            <person name="Thomas-White K."/>
            <person name="Wolfe A.J."/>
        </authorList>
    </citation>
    <scope>NUCLEOTIDE SEQUENCE [LARGE SCALE GENOMIC DNA]</scope>
    <source>
        <strain evidence="4 5">UMB0402</strain>
    </source>
</reference>
<comment type="subcellular location">
    <subcellularLocation>
        <location evidence="2">Cell membrane</location>
        <topology evidence="2">Multi-pass membrane protein</topology>
    </subcellularLocation>
</comment>
<dbReference type="PANTHER" id="PTHR34295">
    <property type="entry name" value="BIOTIN TRANSPORTER BIOY"/>
    <property type="match status" value="1"/>
</dbReference>
<evidence type="ECO:0000256" key="3">
    <source>
        <dbReference type="SAM" id="Phobius"/>
    </source>
</evidence>
<dbReference type="AlphaFoldDB" id="A0A2I1IM10"/>
<dbReference type="Proteomes" id="UP000235122">
    <property type="component" value="Unassembled WGS sequence"/>
</dbReference>
<keyword evidence="2 3" id="KW-0472">Membrane</keyword>
<dbReference type="GO" id="GO:0005886">
    <property type="term" value="C:plasma membrane"/>
    <property type="evidence" value="ECO:0007669"/>
    <property type="project" value="UniProtKB-SubCell"/>
</dbReference>
<evidence type="ECO:0000313" key="4">
    <source>
        <dbReference type="EMBL" id="PKY72169.1"/>
    </source>
</evidence>
<name>A0A2I1IM10_9ACTO</name>
<keyword evidence="3" id="KW-0812">Transmembrane</keyword>
<feature type="transmembrane region" description="Helical" evidence="3">
    <location>
        <begin position="102"/>
        <end position="119"/>
    </location>
</feature>
<keyword evidence="3" id="KW-1133">Transmembrane helix</keyword>
<feature type="transmembrane region" description="Helical" evidence="3">
    <location>
        <begin position="131"/>
        <end position="153"/>
    </location>
</feature>
<dbReference type="STRING" id="33007.HMPREF3198_00603"/>
<feature type="transmembrane region" description="Helical" evidence="3">
    <location>
        <begin position="173"/>
        <end position="195"/>
    </location>
</feature>
<dbReference type="InterPro" id="IPR003784">
    <property type="entry name" value="BioY"/>
</dbReference>
<evidence type="ECO:0000256" key="1">
    <source>
        <dbReference type="ARBA" id="ARBA00010692"/>
    </source>
</evidence>
<sequence length="199" mass="20720">MKTKAVNPNVLCDYLSAGKGWVANCALAFVGAAVTGISAQIAVPIWPVPITAQTLAVMLVGAALGARRAALSMLFYMVGGVAGIPWFASLTGGPATVMKPSFGYIIAFIPAAWVAGRLAERRMDRKFLPTLVGFALVTVIPFLGGVPYLALIMSVMGKPITFVEAINLGVTPFIVGGIIKCVIAAVAMPAAWKILDKLS</sequence>
<accession>A0A2I1IM10</accession>
<feature type="transmembrane region" description="Helical" evidence="3">
    <location>
        <begin position="73"/>
        <end position="90"/>
    </location>
</feature>
<dbReference type="Gene3D" id="1.10.1760.20">
    <property type="match status" value="1"/>
</dbReference>
<dbReference type="PIRSF" id="PIRSF016661">
    <property type="entry name" value="BioY"/>
    <property type="match status" value="1"/>
</dbReference>
<keyword evidence="2" id="KW-1003">Cell membrane</keyword>